<evidence type="ECO:0000313" key="2">
    <source>
        <dbReference type="Proteomes" id="UP000283383"/>
    </source>
</evidence>
<dbReference type="EMBL" id="MCBQ01003265">
    <property type="protein sequence ID" value="RKF81722.1"/>
    <property type="molecule type" value="Genomic_DNA"/>
</dbReference>
<accession>A0A420J4L5</accession>
<protein>
    <submittedName>
        <fullName evidence="1">Uncharacterized protein</fullName>
    </submittedName>
</protein>
<name>A0A420J4L5_9PEZI</name>
<evidence type="ECO:0000313" key="1">
    <source>
        <dbReference type="EMBL" id="RKF81722.1"/>
    </source>
</evidence>
<reference evidence="1 2" key="1">
    <citation type="journal article" date="2018" name="BMC Genomics">
        <title>Comparative genome analyses reveal sequence features reflecting distinct modes of host-adaptation between dicot and monocot powdery mildew.</title>
        <authorList>
            <person name="Wu Y."/>
            <person name="Ma X."/>
            <person name="Pan Z."/>
            <person name="Kale S.D."/>
            <person name="Song Y."/>
            <person name="King H."/>
            <person name="Zhang Q."/>
            <person name="Presley C."/>
            <person name="Deng X."/>
            <person name="Wei C.I."/>
            <person name="Xiao S."/>
        </authorList>
    </citation>
    <scope>NUCLEOTIDE SEQUENCE [LARGE SCALE GENOMIC DNA]</scope>
    <source>
        <strain evidence="1">UMSG3</strain>
    </source>
</reference>
<comment type="caution">
    <text evidence="1">The sequence shown here is derived from an EMBL/GenBank/DDBJ whole genome shotgun (WGS) entry which is preliminary data.</text>
</comment>
<dbReference type="Proteomes" id="UP000283383">
    <property type="component" value="Unassembled WGS sequence"/>
</dbReference>
<gene>
    <name evidence="1" type="ORF">GcM3_032033</name>
</gene>
<dbReference type="AlphaFoldDB" id="A0A420J4L5"/>
<organism evidence="1 2">
    <name type="scientific">Golovinomyces cichoracearum</name>
    <dbReference type="NCBI Taxonomy" id="62708"/>
    <lineage>
        <taxon>Eukaryota</taxon>
        <taxon>Fungi</taxon>
        <taxon>Dikarya</taxon>
        <taxon>Ascomycota</taxon>
        <taxon>Pezizomycotina</taxon>
        <taxon>Leotiomycetes</taxon>
        <taxon>Erysiphales</taxon>
        <taxon>Erysiphaceae</taxon>
        <taxon>Golovinomyces</taxon>
    </lineage>
</organism>
<proteinExistence type="predicted"/>
<sequence>MSVNKDFPRLSAYVKSSATIKGRGNVFEICPEKITDQDCKRVYPIENSPGYKLCSDLVQSNKPAILFPPEESKKRLLTTLSGEVIARNNLPDRIECFKSLKDGNKHSLSNLPNTCTHAIVKDLIYVRRVKLIGKYGCQNKYMDMLVSSNVLVSLNADIPLKITLDTYHEKFEERNDYYFLTTDGMQILHLYSAGREELRGRMTWIAVREGTPGTSRILDTLTNVKKNRTLKQPNVQNSHIEIKYEACPSLPIL</sequence>
<keyword evidence="2" id="KW-1185">Reference proteome</keyword>